<dbReference type="NCBIfam" id="NF045545">
    <property type="entry name" value="HAH_0734_fam"/>
    <property type="match status" value="1"/>
</dbReference>
<dbReference type="STRING" id="699431.SY89_01505"/>
<sequence>MKQLIVHGDAGVRRDDVIEVDGEELICFGVNKQGDWHGPDEPQLWCTVGTEEDRETYDKRQYVPHWLDTESVDAEDVEIVSEKNPLNV</sequence>
<protein>
    <submittedName>
        <fullName evidence="1">Uncharacterized protein</fullName>
    </submittedName>
</protein>
<dbReference type="PATRIC" id="fig|699431.3.peg.1539"/>
<dbReference type="Proteomes" id="UP000050535">
    <property type="component" value="Unassembled WGS sequence"/>
</dbReference>
<keyword evidence="2" id="KW-1185">Reference proteome</keyword>
<dbReference type="EMBL" id="LGUC01000001">
    <property type="protein sequence ID" value="KPN30766.1"/>
    <property type="molecule type" value="Genomic_DNA"/>
</dbReference>
<organism evidence="1 2">
    <name type="scientific">Halolamina pelagica</name>
    <dbReference type="NCBI Taxonomy" id="699431"/>
    <lineage>
        <taxon>Archaea</taxon>
        <taxon>Methanobacteriati</taxon>
        <taxon>Methanobacteriota</taxon>
        <taxon>Stenosarchaea group</taxon>
        <taxon>Halobacteria</taxon>
        <taxon>Halobacteriales</taxon>
        <taxon>Haloferacaceae</taxon>
    </lineage>
</organism>
<evidence type="ECO:0000313" key="1">
    <source>
        <dbReference type="EMBL" id="KPN30766.1"/>
    </source>
</evidence>
<evidence type="ECO:0000313" key="2">
    <source>
        <dbReference type="Proteomes" id="UP000050535"/>
    </source>
</evidence>
<dbReference type="InterPro" id="IPR054623">
    <property type="entry name" value="HAH_0734-like"/>
</dbReference>
<dbReference type="Pfam" id="PF23384">
    <property type="entry name" value="DUF7098"/>
    <property type="match status" value="1"/>
</dbReference>
<gene>
    <name evidence="1" type="ORF">SY89_01505</name>
</gene>
<dbReference type="OrthoDB" id="333484at2157"/>
<comment type="caution">
    <text evidence="1">The sequence shown here is derived from an EMBL/GenBank/DDBJ whole genome shotgun (WGS) entry which is preliminary data.</text>
</comment>
<dbReference type="AlphaFoldDB" id="A0A0P7GB44"/>
<dbReference type="RefSeq" id="WP_054583627.1">
    <property type="nucleotide sequence ID" value="NZ_LGUC01000001.1"/>
</dbReference>
<accession>A0A0P7GB44</accession>
<reference evidence="2" key="1">
    <citation type="submission" date="2013-11" db="EMBL/GenBank/DDBJ databases">
        <authorList>
            <person name="Hoang H.T."/>
            <person name="Killian M.L."/>
            <person name="Madson D.M."/>
            <person name="Arruda P.H.E."/>
            <person name="Sun D."/>
            <person name="Schwartz K.J."/>
            <person name="Yoon K."/>
        </authorList>
    </citation>
    <scope>NUCLEOTIDE SEQUENCE [LARGE SCALE GENOMIC DNA]</scope>
    <source>
        <strain evidence="2">CDK2</strain>
    </source>
</reference>
<name>A0A0P7GB44_9EURY</name>
<proteinExistence type="predicted"/>